<keyword evidence="4" id="KW-1185">Reference proteome</keyword>
<protein>
    <submittedName>
        <fullName evidence="3">Uncharacterized protein</fullName>
    </submittedName>
</protein>
<organism evidence="3 4">
    <name type="scientific">Takifugu bimaculatus</name>
    <dbReference type="NCBI Taxonomy" id="433685"/>
    <lineage>
        <taxon>Eukaryota</taxon>
        <taxon>Metazoa</taxon>
        <taxon>Chordata</taxon>
        <taxon>Craniata</taxon>
        <taxon>Vertebrata</taxon>
        <taxon>Euteleostomi</taxon>
        <taxon>Actinopterygii</taxon>
        <taxon>Neopterygii</taxon>
        <taxon>Teleostei</taxon>
        <taxon>Neoteleostei</taxon>
        <taxon>Acanthomorphata</taxon>
        <taxon>Eupercaria</taxon>
        <taxon>Tetraodontiformes</taxon>
        <taxon>Tetradontoidea</taxon>
        <taxon>Tetraodontidae</taxon>
        <taxon>Takifugu</taxon>
    </lineage>
</organism>
<evidence type="ECO:0000313" key="3">
    <source>
        <dbReference type="EMBL" id="TNN02058.1"/>
    </source>
</evidence>
<comment type="caution">
    <text evidence="3">The sequence shown here is derived from an EMBL/GenBank/DDBJ whole genome shotgun (WGS) entry which is preliminary data.</text>
</comment>
<reference evidence="3 4" key="1">
    <citation type="submission" date="2019-04" db="EMBL/GenBank/DDBJ databases">
        <title>The sequence and de novo assembly of Takifugu bimaculatus genome using PacBio and Hi-C technologies.</title>
        <authorList>
            <person name="Xu P."/>
            <person name="Liu B."/>
            <person name="Zhou Z."/>
        </authorList>
    </citation>
    <scope>NUCLEOTIDE SEQUENCE [LARGE SCALE GENOMIC DNA]</scope>
    <source>
        <strain evidence="3">TB-2018</strain>
        <tissue evidence="3">Muscle</tissue>
    </source>
</reference>
<evidence type="ECO:0000313" key="4">
    <source>
        <dbReference type="Proteomes" id="UP000516260"/>
    </source>
</evidence>
<gene>
    <name evidence="3" type="ORF">fugu_009545</name>
</gene>
<feature type="region of interest" description="Disordered" evidence="1">
    <location>
        <begin position="105"/>
        <end position="139"/>
    </location>
</feature>
<proteinExistence type="predicted"/>
<feature type="compositionally biased region" description="Polar residues" evidence="1">
    <location>
        <begin position="121"/>
        <end position="139"/>
    </location>
</feature>
<dbReference type="AlphaFoldDB" id="A0A4Z2CCT1"/>
<sequence length="139" mass="15249">MMSCTITNFFILLFVTAHVITAAEELDGSAIDTCMIFPVPDLTTVTNTKDAIITPVTTMQVVTTTTSNLERIKQPPLVTRPITNHHSDLLRILLENIRHHVNSQPRLTGFISQQHKKTSDSSESAAQQGSLSSDSSNES</sequence>
<evidence type="ECO:0000256" key="1">
    <source>
        <dbReference type="SAM" id="MobiDB-lite"/>
    </source>
</evidence>
<evidence type="ECO:0000256" key="2">
    <source>
        <dbReference type="SAM" id="SignalP"/>
    </source>
</evidence>
<dbReference type="Proteomes" id="UP000516260">
    <property type="component" value="Chromosome 10"/>
</dbReference>
<feature type="signal peptide" evidence="2">
    <location>
        <begin position="1"/>
        <end position="22"/>
    </location>
</feature>
<name>A0A4Z2CCT1_9TELE</name>
<keyword evidence="2" id="KW-0732">Signal</keyword>
<dbReference type="EMBL" id="SWLE01000002">
    <property type="protein sequence ID" value="TNN02058.1"/>
    <property type="molecule type" value="Genomic_DNA"/>
</dbReference>
<feature type="chain" id="PRO_5021313929" evidence="2">
    <location>
        <begin position="23"/>
        <end position="139"/>
    </location>
</feature>
<accession>A0A4Z2CCT1</accession>